<evidence type="ECO:0000256" key="7">
    <source>
        <dbReference type="ARBA" id="ARBA00022795"/>
    </source>
</evidence>
<evidence type="ECO:0000256" key="9">
    <source>
        <dbReference type="ARBA" id="ARBA00023225"/>
    </source>
</evidence>
<evidence type="ECO:0000256" key="4">
    <source>
        <dbReference type="ARBA" id="ARBA00016507"/>
    </source>
</evidence>
<keyword evidence="6" id="KW-0963">Cytoplasm</keyword>
<keyword evidence="8" id="KW-0653">Protein transport</keyword>
<dbReference type="RefSeq" id="WP_073435201.1">
    <property type="nucleotide sequence ID" value="NZ_BJXU01000052.1"/>
</dbReference>
<evidence type="ECO:0000256" key="6">
    <source>
        <dbReference type="ARBA" id="ARBA00022490"/>
    </source>
</evidence>
<evidence type="ECO:0000256" key="8">
    <source>
        <dbReference type="ARBA" id="ARBA00022927"/>
    </source>
</evidence>
<feature type="domain" description="Flagellar assembly protein FliH/Type III secretion system HrpE" evidence="11">
    <location>
        <begin position="103"/>
        <end position="227"/>
    </location>
</feature>
<reference evidence="12 13" key="1">
    <citation type="submission" date="2016-11" db="EMBL/GenBank/DDBJ databases">
        <authorList>
            <person name="Jaros S."/>
            <person name="Januszkiewicz K."/>
            <person name="Wedrychowicz H."/>
        </authorList>
    </citation>
    <scope>NUCLEOTIDE SEQUENCE [LARGE SCALE GENOMIC DNA]</scope>
    <source>
        <strain evidence="12 13">DSM 4740</strain>
    </source>
</reference>
<dbReference type="OrthoDB" id="6415116at2"/>
<dbReference type="InterPro" id="IPR051472">
    <property type="entry name" value="T3SS_Stator/FliH"/>
</dbReference>
<dbReference type="Proteomes" id="UP000184123">
    <property type="component" value="Unassembled WGS sequence"/>
</dbReference>
<feature type="compositionally biased region" description="Polar residues" evidence="10">
    <location>
        <begin position="1"/>
        <end position="13"/>
    </location>
</feature>
<evidence type="ECO:0000256" key="1">
    <source>
        <dbReference type="ARBA" id="ARBA00003041"/>
    </source>
</evidence>
<dbReference type="GO" id="GO:0044781">
    <property type="term" value="P:bacterial-type flagellum organization"/>
    <property type="evidence" value="ECO:0007669"/>
    <property type="project" value="UniProtKB-KW"/>
</dbReference>
<keyword evidence="5" id="KW-0813">Transport</keyword>
<proteinExistence type="inferred from homology"/>
<evidence type="ECO:0000256" key="3">
    <source>
        <dbReference type="ARBA" id="ARBA00006602"/>
    </source>
</evidence>
<accession>A0A1M7G1Z3</accession>
<comment type="subcellular location">
    <subcellularLocation>
        <location evidence="2">Cytoplasm</location>
    </subcellularLocation>
</comment>
<keyword evidence="9" id="KW-1006">Bacterial flagellum protein export</keyword>
<dbReference type="STRING" id="44933.SAMN05660971_02154"/>
<dbReference type="EMBL" id="FRCA01000005">
    <property type="protein sequence ID" value="SHM10185.1"/>
    <property type="molecule type" value="Genomic_DNA"/>
</dbReference>
<feature type="region of interest" description="Disordered" evidence="10">
    <location>
        <begin position="1"/>
        <end position="50"/>
    </location>
</feature>
<dbReference type="GO" id="GO:0015031">
    <property type="term" value="P:protein transport"/>
    <property type="evidence" value="ECO:0007669"/>
    <property type="project" value="UniProtKB-KW"/>
</dbReference>
<name>A0A1M7G1Z3_9GAMM</name>
<organism evidence="12 13">
    <name type="scientific">Halomonas cupida</name>
    <dbReference type="NCBI Taxonomy" id="44933"/>
    <lineage>
        <taxon>Bacteria</taxon>
        <taxon>Pseudomonadati</taxon>
        <taxon>Pseudomonadota</taxon>
        <taxon>Gammaproteobacteria</taxon>
        <taxon>Oceanospirillales</taxon>
        <taxon>Halomonadaceae</taxon>
        <taxon>Halomonas</taxon>
    </lineage>
</organism>
<evidence type="ECO:0000313" key="12">
    <source>
        <dbReference type="EMBL" id="SHM10185.1"/>
    </source>
</evidence>
<dbReference type="InterPro" id="IPR000563">
    <property type="entry name" value="Flag_FliH"/>
</dbReference>
<dbReference type="GO" id="GO:0003774">
    <property type="term" value="F:cytoskeletal motor activity"/>
    <property type="evidence" value="ECO:0007669"/>
    <property type="project" value="InterPro"/>
</dbReference>
<dbReference type="GO" id="GO:0071973">
    <property type="term" value="P:bacterial-type flagellum-dependent cell motility"/>
    <property type="evidence" value="ECO:0007669"/>
    <property type="project" value="InterPro"/>
</dbReference>
<dbReference type="GO" id="GO:0005829">
    <property type="term" value="C:cytosol"/>
    <property type="evidence" value="ECO:0007669"/>
    <property type="project" value="TreeGrafter"/>
</dbReference>
<dbReference type="PRINTS" id="PR01003">
    <property type="entry name" value="FLGFLIH"/>
</dbReference>
<gene>
    <name evidence="12" type="ORF">SAMN05660971_02154</name>
</gene>
<dbReference type="GO" id="GO:0009288">
    <property type="term" value="C:bacterial-type flagellum"/>
    <property type="evidence" value="ECO:0007669"/>
    <property type="project" value="InterPro"/>
</dbReference>
<sequence>MSHQAWTSGSTSWRRWRMDKLPRDDASRQPHDRPEASREPDSEELARQFEDECREAMEAGHREGFTDGHAEGLAAGLEQGLAEGRAQAEAEIAAAIERQVAEALAPVQQLVEQFQAALAQLDDSVIENLSELALATGRQLAGDALKARPRQVVELVRELLQTDPPLVGRQRLWLHPLDRRLVETHLGESLAAAGWSLRDDESQQRGGCRLIGEHGELDATWQGRWEAARGQIRRRAPRQPDRDDGE</sequence>
<dbReference type="InterPro" id="IPR018035">
    <property type="entry name" value="Flagellar_FliH/T3SS_HrpE"/>
</dbReference>
<dbReference type="Pfam" id="PF02108">
    <property type="entry name" value="FliH"/>
    <property type="match status" value="1"/>
</dbReference>
<comment type="function">
    <text evidence="1">Needed for flagellar regrowth and assembly.</text>
</comment>
<dbReference type="PANTHER" id="PTHR34982:SF1">
    <property type="entry name" value="FLAGELLAR ASSEMBLY PROTEIN FLIH"/>
    <property type="match status" value="1"/>
</dbReference>
<evidence type="ECO:0000256" key="5">
    <source>
        <dbReference type="ARBA" id="ARBA00022448"/>
    </source>
</evidence>
<keyword evidence="12" id="KW-0966">Cell projection</keyword>
<keyword evidence="12" id="KW-0969">Cilium</keyword>
<keyword evidence="12" id="KW-0282">Flagellum</keyword>
<evidence type="ECO:0000259" key="11">
    <source>
        <dbReference type="Pfam" id="PF02108"/>
    </source>
</evidence>
<dbReference type="PANTHER" id="PTHR34982">
    <property type="entry name" value="YOP PROTEINS TRANSLOCATION PROTEIN L"/>
    <property type="match status" value="1"/>
</dbReference>
<dbReference type="AlphaFoldDB" id="A0A1M7G1Z3"/>
<evidence type="ECO:0000256" key="10">
    <source>
        <dbReference type="SAM" id="MobiDB-lite"/>
    </source>
</evidence>
<feature type="compositionally biased region" description="Basic and acidic residues" evidence="10">
    <location>
        <begin position="16"/>
        <end position="50"/>
    </location>
</feature>
<protein>
    <recommendedName>
        <fullName evidence="4">Flagellar assembly protein FliH</fullName>
    </recommendedName>
</protein>
<evidence type="ECO:0000256" key="2">
    <source>
        <dbReference type="ARBA" id="ARBA00004496"/>
    </source>
</evidence>
<evidence type="ECO:0000313" key="13">
    <source>
        <dbReference type="Proteomes" id="UP000184123"/>
    </source>
</evidence>
<keyword evidence="7" id="KW-1005">Bacterial flagellum biogenesis</keyword>
<comment type="similarity">
    <text evidence="3">Belongs to the FliH family.</text>
</comment>